<dbReference type="Pfam" id="PF06037">
    <property type="entry name" value="DUF922"/>
    <property type="match status" value="1"/>
</dbReference>
<organism evidence="1 2">
    <name type="scientific">Gramella jeungdoensis</name>
    <dbReference type="NCBI Taxonomy" id="708091"/>
    <lineage>
        <taxon>Bacteria</taxon>
        <taxon>Pseudomonadati</taxon>
        <taxon>Bacteroidota</taxon>
        <taxon>Flavobacteriia</taxon>
        <taxon>Flavobacteriales</taxon>
        <taxon>Flavobacteriaceae</taxon>
        <taxon>Christiangramia</taxon>
    </lineage>
</organism>
<dbReference type="RefSeq" id="WP_252110622.1">
    <property type="nucleotide sequence ID" value="NZ_JAMSCK010000001.1"/>
</dbReference>
<dbReference type="EMBL" id="JAMSCK010000001">
    <property type="protein sequence ID" value="MCM8568224.1"/>
    <property type="molecule type" value="Genomic_DNA"/>
</dbReference>
<accession>A0ABT0YY12</accession>
<dbReference type="InterPro" id="IPR010321">
    <property type="entry name" value="DUF922"/>
</dbReference>
<evidence type="ECO:0000313" key="1">
    <source>
        <dbReference type="EMBL" id="MCM8568224.1"/>
    </source>
</evidence>
<keyword evidence="1" id="KW-0378">Hydrolase</keyword>
<name>A0ABT0YY12_9FLAO</name>
<keyword evidence="1" id="KW-0645">Protease</keyword>
<evidence type="ECO:0000313" key="2">
    <source>
        <dbReference type="Proteomes" id="UP001155077"/>
    </source>
</evidence>
<dbReference type="GO" id="GO:0006508">
    <property type="term" value="P:proteolysis"/>
    <property type="evidence" value="ECO:0007669"/>
    <property type="project" value="UniProtKB-KW"/>
</dbReference>
<sequence>MRSLVAILFFAIACNLNSFSQDKKEKIRWQEDRPLTLEDFKAEPDESLSYSANTNSGIGYSWDYSTASGTPVLKHEVTSNFYPELSWVKEVDDLEYLLAHEQLHFDISELHARKLRKALTEYEIGRNIRLDLKRIYNKIETERSLMQKSFDKETSHSENYEAEMRWRKFVANELEKMKKYSS</sequence>
<gene>
    <name evidence="1" type="ORF">NE848_02475</name>
</gene>
<dbReference type="Proteomes" id="UP001155077">
    <property type="component" value="Unassembled WGS sequence"/>
</dbReference>
<reference evidence="1" key="1">
    <citation type="submission" date="2022-06" db="EMBL/GenBank/DDBJ databases">
        <title>Gramella sediminis sp. nov., isolated from deep-sea sediment of the Indian Ocean.</title>
        <authorList>
            <person name="Yang L."/>
        </authorList>
    </citation>
    <scope>NUCLEOTIDE SEQUENCE</scope>
    <source>
        <strain evidence="1">HMD3159</strain>
    </source>
</reference>
<protein>
    <submittedName>
        <fullName evidence="1">DUF922 domain-containing Zn-dependent protease</fullName>
    </submittedName>
</protein>
<proteinExistence type="predicted"/>
<dbReference type="GO" id="GO:0008233">
    <property type="term" value="F:peptidase activity"/>
    <property type="evidence" value="ECO:0007669"/>
    <property type="project" value="UniProtKB-KW"/>
</dbReference>
<keyword evidence="2" id="KW-1185">Reference proteome</keyword>
<comment type="caution">
    <text evidence="1">The sequence shown here is derived from an EMBL/GenBank/DDBJ whole genome shotgun (WGS) entry which is preliminary data.</text>
</comment>